<sequence length="100" mass="11859">MSHEVHKIVDFDIIKPFTLRIKFDDETERSIDFRNVLKGSLYGPLENESVFNQVEINPEIHTLVWPNGADFDPETLYNWPKYAKKMEQMARENWSMEKVA</sequence>
<accession>A0A484HIY7</accession>
<dbReference type="EMBL" id="CAACVI010000034">
    <property type="protein sequence ID" value="VEN74717.1"/>
    <property type="molecule type" value="Genomic_DNA"/>
</dbReference>
<evidence type="ECO:0008006" key="2">
    <source>
        <dbReference type="Google" id="ProtNLM"/>
    </source>
</evidence>
<dbReference type="Pfam" id="PF10387">
    <property type="entry name" value="DUF2442"/>
    <property type="match status" value="1"/>
</dbReference>
<reference evidence="1" key="1">
    <citation type="submission" date="2019-01" db="EMBL/GenBank/DDBJ databases">
        <authorList>
            <consortium name="Genoscope - CEA"/>
            <person name="William W."/>
        </authorList>
    </citation>
    <scope>NUCLEOTIDE SEQUENCE</scope>
    <source>
        <strain evidence="1">CR-1</strain>
    </source>
</reference>
<dbReference type="Gene3D" id="3.30.2020.10">
    <property type="entry name" value="NE0471-like N-terminal domain"/>
    <property type="match status" value="1"/>
</dbReference>
<dbReference type="SUPFAM" id="SSF143880">
    <property type="entry name" value="NE0471 N-terminal domain-like"/>
    <property type="match status" value="1"/>
</dbReference>
<dbReference type="InterPro" id="IPR036782">
    <property type="entry name" value="NE0471-like_N"/>
</dbReference>
<gene>
    <name evidence="1" type="ORF">EPICR_40304</name>
</gene>
<organism evidence="1">
    <name type="scientific">uncultured Desulfobacteraceae bacterium</name>
    <dbReference type="NCBI Taxonomy" id="218296"/>
    <lineage>
        <taxon>Bacteria</taxon>
        <taxon>Pseudomonadati</taxon>
        <taxon>Thermodesulfobacteriota</taxon>
        <taxon>Desulfobacteria</taxon>
        <taxon>Desulfobacterales</taxon>
        <taxon>Desulfobacteraceae</taxon>
        <taxon>environmental samples</taxon>
    </lineage>
</organism>
<dbReference type="AlphaFoldDB" id="A0A484HIY7"/>
<dbReference type="InterPro" id="IPR018841">
    <property type="entry name" value="DUF2442"/>
</dbReference>
<name>A0A484HIY7_9BACT</name>
<proteinExistence type="predicted"/>
<protein>
    <recommendedName>
        <fullName evidence="2">DUF2442 domain-containing protein</fullName>
    </recommendedName>
</protein>
<evidence type="ECO:0000313" key="1">
    <source>
        <dbReference type="EMBL" id="VEN74717.1"/>
    </source>
</evidence>